<reference evidence="4 5" key="1">
    <citation type="submission" date="2016-10" db="EMBL/GenBank/DDBJ databases">
        <authorList>
            <person name="de Groot N.N."/>
        </authorList>
    </citation>
    <scope>NUCLEOTIDE SEQUENCE [LARGE SCALE GENOMIC DNA]</scope>
    <source>
        <strain evidence="3 5">CBS 141442</strain>
        <strain evidence="2 4">PYCC 4715</strain>
    </source>
</reference>
<evidence type="ECO:0000313" key="5">
    <source>
        <dbReference type="Proteomes" id="UP000182334"/>
    </source>
</evidence>
<dbReference type="OrthoDB" id="25498at2759"/>
<dbReference type="Proteomes" id="UP000182259">
    <property type="component" value="Chromosome IV"/>
</dbReference>
<dbReference type="PANTHER" id="PTHR10540:SF6">
    <property type="entry name" value="EUKARYOTIC TRANSLATION INITIATION FACTOR 3 SUBUNIT F"/>
    <property type="match status" value="1"/>
</dbReference>
<evidence type="ECO:0000259" key="1">
    <source>
        <dbReference type="Pfam" id="PF01398"/>
    </source>
</evidence>
<evidence type="ECO:0000313" key="3">
    <source>
        <dbReference type="EMBL" id="SGZ57676.1"/>
    </source>
</evidence>
<dbReference type="EMBL" id="LT635767">
    <property type="protein sequence ID" value="SGZ56410.1"/>
    <property type="molecule type" value="Genomic_DNA"/>
</dbReference>
<protein>
    <submittedName>
        <fullName evidence="3">CIC11C00000003663</fullName>
    </submittedName>
    <submittedName>
        <fullName evidence="2">CIC11C00000004005</fullName>
    </submittedName>
</protein>
<gene>
    <name evidence="2" type="ORF">SAMEA4029009_CIC11G00000004005</name>
    <name evidence="3" type="ORF">SAMEA4029010_CIC11G00000003663</name>
</gene>
<dbReference type="STRING" id="45354.A0A1L0C114"/>
<accession>A0A1L0C114</accession>
<sequence>MSDTYMHLVRPNVTAPAAPSNASPVGVKIHHSALFAILEIVSKQALDENKRIIGTLLGVRSDDGANVEIRDAYPVPCQETGDSISIEEHTHKTLYQLYKKAHAKEYVLGWFDSAAHIDGSTGLIHDFYSKGADRAYPYPAIYLNVQYLNGDKIEFPKLVAYIGAAIGKSASLQKIGWKTTANTNSYIFSPIPHQVVSSTVTEKFMLNKIAETPSSKNNVVDLEADQLLTLSHEIGAVTRNIDYLLDHINHISTLDADIDLLRTLSNTLLNKPTILSDLDALRKHFQDHNQDIIMIEFLTRAVKEQIELSARLSGEAEKKIA</sequence>
<dbReference type="Gene3D" id="3.40.140.10">
    <property type="entry name" value="Cytidine Deaminase, domain 2"/>
    <property type="match status" value="1"/>
</dbReference>
<dbReference type="GO" id="GO:0071541">
    <property type="term" value="C:eukaryotic translation initiation factor 3 complex, eIF3m"/>
    <property type="evidence" value="ECO:0007669"/>
    <property type="project" value="TreeGrafter"/>
</dbReference>
<organism evidence="2 4">
    <name type="scientific">Sungouiella intermedia</name>
    <dbReference type="NCBI Taxonomy" id="45354"/>
    <lineage>
        <taxon>Eukaryota</taxon>
        <taxon>Fungi</taxon>
        <taxon>Dikarya</taxon>
        <taxon>Ascomycota</taxon>
        <taxon>Saccharomycotina</taxon>
        <taxon>Pichiomycetes</taxon>
        <taxon>Metschnikowiaceae</taxon>
        <taxon>Sungouiella</taxon>
    </lineage>
</organism>
<dbReference type="Proteomes" id="UP000182334">
    <property type="component" value="Chromosome VI"/>
</dbReference>
<dbReference type="Pfam" id="PF01398">
    <property type="entry name" value="JAB"/>
    <property type="match status" value="1"/>
</dbReference>
<evidence type="ECO:0000313" key="4">
    <source>
        <dbReference type="Proteomes" id="UP000182259"/>
    </source>
</evidence>
<dbReference type="GO" id="GO:0031369">
    <property type="term" value="F:translation initiation factor binding"/>
    <property type="evidence" value="ECO:0007669"/>
    <property type="project" value="TreeGrafter"/>
</dbReference>
<proteinExistence type="predicted"/>
<dbReference type="EMBL" id="LT635761">
    <property type="protein sequence ID" value="SGZ57676.1"/>
    <property type="molecule type" value="Genomic_DNA"/>
</dbReference>
<keyword evidence="5" id="KW-1185">Reference proteome</keyword>
<dbReference type="PANTHER" id="PTHR10540">
    <property type="entry name" value="EUKARYOTIC TRANSLATION INITIATION FACTOR 3 SUBUNIT F-RELATED"/>
    <property type="match status" value="1"/>
</dbReference>
<name>A0A1L0C114_9ASCO</name>
<feature type="domain" description="JAB1/MPN/MOV34 metalloenzyme" evidence="1">
    <location>
        <begin position="26"/>
        <end position="130"/>
    </location>
</feature>
<dbReference type="InterPro" id="IPR000555">
    <property type="entry name" value="JAMM/MPN+_dom"/>
</dbReference>
<dbReference type="GO" id="GO:0003743">
    <property type="term" value="F:translation initiation factor activity"/>
    <property type="evidence" value="ECO:0007669"/>
    <property type="project" value="TreeGrafter"/>
</dbReference>
<dbReference type="AlphaFoldDB" id="A0A1L0C114"/>
<dbReference type="GO" id="GO:0008237">
    <property type="term" value="F:metallopeptidase activity"/>
    <property type="evidence" value="ECO:0007669"/>
    <property type="project" value="InterPro"/>
</dbReference>
<evidence type="ECO:0000313" key="2">
    <source>
        <dbReference type="EMBL" id="SGZ56410.1"/>
    </source>
</evidence>